<dbReference type="PANTHER" id="PTHR21240">
    <property type="entry name" value="2-AMINO-3-CARBOXYLMUCONATE-6-SEMIALDEHYDE DECARBOXYLASE"/>
    <property type="match status" value="1"/>
</dbReference>
<dbReference type="Pfam" id="PF04909">
    <property type="entry name" value="Amidohydro_2"/>
    <property type="match status" value="1"/>
</dbReference>
<keyword evidence="3" id="KW-0378">Hydrolase</keyword>
<dbReference type="InterPro" id="IPR032465">
    <property type="entry name" value="ACMSD"/>
</dbReference>
<name>A0ABS4IXF0_9BACL</name>
<reference evidence="3 4" key="1">
    <citation type="submission" date="2021-03" db="EMBL/GenBank/DDBJ databases">
        <title>Genomic Encyclopedia of Type Strains, Phase IV (KMG-IV): sequencing the most valuable type-strain genomes for metagenomic binning, comparative biology and taxonomic classification.</title>
        <authorList>
            <person name="Goeker M."/>
        </authorList>
    </citation>
    <scope>NUCLEOTIDE SEQUENCE [LARGE SCALE GENOMIC DNA]</scope>
    <source>
        <strain evidence="3 4">DSM 26048</strain>
    </source>
</reference>
<organism evidence="3 4">
    <name type="scientific">Paenibacillus eucommiae</name>
    <dbReference type="NCBI Taxonomy" id="1355755"/>
    <lineage>
        <taxon>Bacteria</taxon>
        <taxon>Bacillati</taxon>
        <taxon>Bacillota</taxon>
        <taxon>Bacilli</taxon>
        <taxon>Bacillales</taxon>
        <taxon>Paenibacillaceae</taxon>
        <taxon>Paenibacillus</taxon>
    </lineage>
</organism>
<keyword evidence="4" id="KW-1185">Reference proteome</keyword>
<protein>
    <submittedName>
        <fullName evidence="3">TIM-barrel fold metal-dependent hydrolase</fullName>
    </submittedName>
</protein>
<evidence type="ECO:0000259" key="2">
    <source>
        <dbReference type="Pfam" id="PF04909"/>
    </source>
</evidence>
<dbReference type="CDD" id="cd01292">
    <property type="entry name" value="metallo-dependent_hydrolases"/>
    <property type="match status" value="1"/>
</dbReference>
<dbReference type="InterPro" id="IPR006680">
    <property type="entry name" value="Amidohydro-rel"/>
</dbReference>
<sequence>MLLRDYAEDGLPLQNMLVIDVHCHLGFPADPYVPYQDEEKQLLSFNQTLKRVGVDYFIVSMLRALKSGELEANLDLARMMHTNRNMLGYVTYIPFLQEKSLEIAERCFVISDRFVGMKIHPDLNKYPINGPAYRPMWEFANAKKLFVLVHTWGQSAYSNPVLLHDIARIYKDVKILIGHSGGEGAAIITAIDLSNQYENLFLDLTGSFIYSRRTLEDFVRLADPDKLLFSSDSTYNNLAWEIGNILYSRVPDEVKEKVLGLNAKRLFHNFI</sequence>
<gene>
    <name evidence="3" type="ORF">J2Z66_003870</name>
</gene>
<comment type="caution">
    <text evidence="3">The sequence shown here is derived from an EMBL/GenBank/DDBJ whole genome shotgun (WGS) entry which is preliminary data.</text>
</comment>
<accession>A0ABS4IXF0</accession>
<dbReference type="Proteomes" id="UP001519287">
    <property type="component" value="Unassembled WGS sequence"/>
</dbReference>
<dbReference type="Gene3D" id="3.20.20.140">
    <property type="entry name" value="Metal-dependent hydrolases"/>
    <property type="match status" value="1"/>
</dbReference>
<dbReference type="GO" id="GO:0016787">
    <property type="term" value="F:hydrolase activity"/>
    <property type="evidence" value="ECO:0007669"/>
    <property type="project" value="UniProtKB-KW"/>
</dbReference>
<evidence type="ECO:0000313" key="3">
    <source>
        <dbReference type="EMBL" id="MBP1992262.1"/>
    </source>
</evidence>
<feature type="domain" description="Amidohydrolase-related" evidence="2">
    <location>
        <begin position="19"/>
        <end position="267"/>
    </location>
</feature>
<dbReference type="PANTHER" id="PTHR21240:SF28">
    <property type="entry name" value="ISO-OROTATE DECARBOXYLASE (EUROFUNG)"/>
    <property type="match status" value="1"/>
</dbReference>
<proteinExistence type="predicted"/>
<dbReference type="InterPro" id="IPR032466">
    <property type="entry name" value="Metal_Hydrolase"/>
</dbReference>
<dbReference type="SUPFAM" id="SSF51556">
    <property type="entry name" value="Metallo-dependent hydrolases"/>
    <property type="match status" value="1"/>
</dbReference>
<evidence type="ECO:0000256" key="1">
    <source>
        <dbReference type="ARBA" id="ARBA00023239"/>
    </source>
</evidence>
<keyword evidence="1" id="KW-0456">Lyase</keyword>
<dbReference type="EMBL" id="JAGGLB010000012">
    <property type="protein sequence ID" value="MBP1992262.1"/>
    <property type="molecule type" value="Genomic_DNA"/>
</dbReference>
<dbReference type="RefSeq" id="WP_209973073.1">
    <property type="nucleotide sequence ID" value="NZ_JAGGLB010000012.1"/>
</dbReference>
<evidence type="ECO:0000313" key="4">
    <source>
        <dbReference type="Proteomes" id="UP001519287"/>
    </source>
</evidence>